<comment type="caution">
    <text evidence="6">The sequence shown here is derived from an EMBL/GenBank/DDBJ whole genome shotgun (WGS) entry which is preliminary data.</text>
</comment>
<feature type="domain" description="Transposase IS66 C-terminal" evidence="5">
    <location>
        <begin position="489"/>
        <end position="528"/>
    </location>
</feature>
<evidence type="ECO:0000256" key="1">
    <source>
        <dbReference type="SAM" id="Coils"/>
    </source>
</evidence>
<proteinExistence type="predicted"/>
<gene>
    <name evidence="6" type="ORF">LKD42_08370</name>
</gene>
<evidence type="ECO:0000259" key="4">
    <source>
        <dbReference type="Pfam" id="PF13007"/>
    </source>
</evidence>
<dbReference type="Pfam" id="PF03050">
    <property type="entry name" value="DDE_Tnp_IS66"/>
    <property type="match status" value="1"/>
</dbReference>
<organism evidence="6 7">
    <name type="scientific">Hominisplanchenecus faecis</name>
    <dbReference type="NCBI Taxonomy" id="2885351"/>
    <lineage>
        <taxon>Bacteria</taxon>
        <taxon>Bacillati</taxon>
        <taxon>Bacillota</taxon>
        <taxon>Clostridia</taxon>
        <taxon>Lachnospirales</taxon>
        <taxon>Lachnospiraceae</taxon>
        <taxon>Hominisplanchenecus</taxon>
    </lineage>
</organism>
<evidence type="ECO:0000313" key="7">
    <source>
        <dbReference type="Proteomes" id="UP001299235"/>
    </source>
</evidence>
<dbReference type="Pfam" id="PF13005">
    <property type="entry name" value="zf-IS66"/>
    <property type="match status" value="1"/>
</dbReference>
<dbReference type="InterPro" id="IPR024463">
    <property type="entry name" value="Transposase_TnpC_homeodom"/>
</dbReference>
<dbReference type="NCBIfam" id="NF033517">
    <property type="entry name" value="transpos_IS66"/>
    <property type="match status" value="1"/>
</dbReference>
<feature type="domain" description="Transposase TnpC homeodomain" evidence="4">
    <location>
        <begin position="48"/>
        <end position="113"/>
    </location>
</feature>
<keyword evidence="1" id="KW-0175">Coiled coil</keyword>
<dbReference type="EMBL" id="JAJEQE010000025">
    <property type="protein sequence ID" value="MCC2149269.1"/>
    <property type="molecule type" value="Genomic_DNA"/>
</dbReference>
<dbReference type="InterPro" id="IPR024474">
    <property type="entry name" value="Znf_dom_IS66"/>
</dbReference>
<protein>
    <submittedName>
        <fullName evidence="6">IS66 family transposase</fullName>
    </submittedName>
</protein>
<dbReference type="Proteomes" id="UP001299235">
    <property type="component" value="Unassembled WGS sequence"/>
</dbReference>
<sequence>MADSSKDIQLRELKDMITDLKNLIKTLQATVDAGNKREEALTQERDNLKEEVELLRKKLFGTSSEKRSTDLPGQLNLFNEAEMEQDPTAAEAEELAALLPEKEGKKRKSRTTNAERFKGLPVKKEYLDIPEEERFCPVCNAPLEKIGEEFVCRELVFIPAKLKVIEYYSISYECPECSKRDLPVIKKGKDGKPHMLYGMASAGTVAWVMYQKFCNSLPYCRQEKDWKQYGTSITRATMANWVILNSDAFFRPMYEYFHRKLLEREFAMADETPLQVLHELGRRAQTKSYMWLFRSGEDGGVPIILYKYSETRAGDNAVEFLQGFKGYLMCDGYSGYNRVPAVKRTACWAHIRRYLVDAVPKGKNLDYSQPAVQGILYVDRLFRLEETIKAKSTTFDSLKKARLEKEVPVIEGFLSWLDLQKPIRGSRMDKAVTYIQNRRTYLMTYLEDGRCSFSNNLSENAIRPFTVGRKNWLFCDTPNGAQASAIVYTMVEIAKVNGVNVYHYLTYLLEKQPNDSMSDEELEQLAPWNEDVKAELKRRVESSDE</sequence>
<dbReference type="RefSeq" id="WP_248835415.1">
    <property type="nucleotide sequence ID" value="NZ_JAJEQE010000025.1"/>
</dbReference>
<evidence type="ECO:0000259" key="3">
    <source>
        <dbReference type="Pfam" id="PF13005"/>
    </source>
</evidence>
<dbReference type="Pfam" id="PF13817">
    <property type="entry name" value="DDE_Tnp_IS66_C"/>
    <property type="match status" value="1"/>
</dbReference>
<evidence type="ECO:0000259" key="2">
    <source>
        <dbReference type="Pfam" id="PF03050"/>
    </source>
</evidence>
<name>A0ABS8EYQ1_9FIRM</name>
<dbReference type="PANTHER" id="PTHR33678">
    <property type="entry name" value="BLL1576 PROTEIN"/>
    <property type="match status" value="1"/>
</dbReference>
<dbReference type="InterPro" id="IPR039552">
    <property type="entry name" value="IS66_C"/>
</dbReference>
<feature type="coiled-coil region" evidence="1">
    <location>
        <begin position="10"/>
        <end position="58"/>
    </location>
</feature>
<keyword evidence="7" id="KW-1185">Reference proteome</keyword>
<feature type="domain" description="Transposase IS66 zinc-finger binding" evidence="3">
    <location>
        <begin position="133"/>
        <end position="177"/>
    </location>
</feature>
<dbReference type="Pfam" id="PF13007">
    <property type="entry name" value="LZ_Tnp_IS66"/>
    <property type="match status" value="1"/>
</dbReference>
<evidence type="ECO:0000313" key="6">
    <source>
        <dbReference type="EMBL" id="MCC2149269.1"/>
    </source>
</evidence>
<feature type="domain" description="Transposase IS66 central" evidence="2">
    <location>
        <begin position="198"/>
        <end position="483"/>
    </location>
</feature>
<accession>A0ABS8EYQ1</accession>
<dbReference type="InterPro" id="IPR052344">
    <property type="entry name" value="Transposase-related"/>
</dbReference>
<dbReference type="InterPro" id="IPR004291">
    <property type="entry name" value="Transposase_IS66_central"/>
</dbReference>
<evidence type="ECO:0000259" key="5">
    <source>
        <dbReference type="Pfam" id="PF13817"/>
    </source>
</evidence>
<reference evidence="6 7" key="1">
    <citation type="submission" date="2021-10" db="EMBL/GenBank/DDBJ databases">
        <title>Anaerobic single-cell dispensing facilitates the cultivation of human gut bacteria.</title>
        <authorList>
            <person name="Afrizal A."/>
        </authorList>
    </citation>
    <scope>NUCLEOTIDE SEQUENCE [LARGE SCALE GENOMIC DNA]</scope>
    <source>
        <strain evidence="6 7">CLA-AA-H246</strain>
    </source>
</reference>